<dbReference type="InParanoid" id="A0A674DDJ2"/>
<name>A0A674DDJ2_SALTR</name>
<dbReference type="Pfam" id="PF02393">
    <property type="entry name" value="US22"/>
    <property type="match status" value="1"/>
</dbReference>
<reference evidence="1" key="1">
    <citation type="submission" date="2025-08" db="UniProtKB">
        <authorList>
            <consortium name="Ensembl"/>
        </authorList>
    </citation>
    <scope>IDENTIFICATION</scope>
</reference>
<dbReference type="GeneTree" id="ENSGT00390000001663"/>
<reference evidence="1" key="2">
    <citation type="submission" date="2025-09" db="UniProtKB">
        <authorList>
            <consortium name="Ensembl"/>
        </authorList>
    </citation>
    <scope>IDENTIFICATION</scope>
</reference>
<dbReference type="InterPro" id="IPR003360">
    <property type="entry name" value="US22-like"/>
</dbReference>
<evidence type="ECO:0000313" key="1">
    <source>
        <dbReference type="Ensembl" id="ENSSTUP00000093955.1"/>
    </source>
</evidence>
<dbReference type="Proteomes" id="UP000472277">
    <property type="component" value="Chromosome 36"/>
</dbReference>
<proteinExistence type="predicted"/>
<keyword evidence="2" id="KW-1185">Reference proteome</keyword>
<sequence>MVWGCFSCFGLGPLVPAYNVILDDSVLPTLCQPFGEGPFLFQHDNVHLCVSDKVTAHCNKRISLNKPKGYKLKIGHQDDTVYKGNKKVIEELSKFYLKEEVKMVVIGVIDGFDECEAESGQLLILVGEDWKVYAYETECLHLVAKSMQNLFESGLNYPGIKTFYRGQCFENMTPEEWSDVERDSDEIQKKQDAHKCFLKSTEEEFLRNLEIIKRKLPTQNKKVHFCIIFY</sequence>
<organism evidence="1 2">
    <name type="scientific">Salmo trutta</name>
    <name type="common">Brown trout</name>
    <dbReference type="NCBI Taxonomy" id="8032"/>
    <lineage>
        <taxon>Eukaryota</taxon>
        <taxon>Metazoa</taxon>
        <taxon>Chordata</taxon>
        <taxon>Craniata</taxon>
        <taxon>Vertebrata</taxon>
        <taxon>Euteleostomi</taxon>
        <taxon>Actinopterygii</taxon>
        <taxon>Neopterygii</taxon>
        <taxon>Teleostei</taxon>
        <taxon>Protacanthopterygii</taxon>
        <taxon>Salmoniformes</taxon>
        <taxon>Salmonidae</taxon>
        <taxon>Salmoninae</taxon>
        <taxon>Salmo</taxon>
    </lineage>
</organism>
<protein>
    <submittedName>
        <fullName evidence="1">Uncharacterized protein</fullName>
    </submittedName>
</protein>
<accession>A0A674DDJ2</accession>
<dbReference type="Ensembl" id="ENSSTUT00000100557.1">
    <property type="protein sequence ID" value="ENSSTUP00000093955.1"/>
    <property type="gene ID" value="ENSSTUG00000041861.1"/>
</dbReference>
<dbReference type="AlphaFoldDB" id="A0A674DDJ2"/>
<evidence type="ECO:0000313" key="2">
    <source>
        <dbReference type="Proteomes" id="UP000472277"/>
    </source>
</evidence>